<evidence type="ECO:0000259" key="6">
    <source>
        <dbReference type="PROSITE" id="PS50929"/>
    </source>
</evidence>
<evidence type="ECO:0000256" key="3">
    <source>
        <dbReference type="ARBA" id="ARBA00022989"/>
    </source>
</evidence>
<proteinExistence type="predicted"/>
<sequence length="324" mass="35124">MPSSLFGFILMMGRRNQVALAAISVLLFVIEAAPLELQRRIVNAATTGAAYHDIVWLALGYLGLVTAEGLIKLGLNVYRSWVGEVAIRWLRNWTIASSGCSDGSSMEVVAENIQLSIVLAEAEPVGGFVGTSISEPLLQIGILVAVGGYLVFLQPLMALVIAVVYCPQVGFVPIMQAAINRWVGSKVNVMRDISEGMIEHLGPTDVETAQTDRVHALFSINMSIYKLKYAMNFLMNLMIQLGYVGIFVLGGYYVVTGKTEIGTVVAFVSGLSKLTDPWGALVDWYRDLKATQVKYALIRDASKATSPVGQIDLENSDTQSMPAI</sequence>
<keyword evidence="2 5" id="KW-0812">Transmembrane</keyword>
<comment type="caution">
    <text evidence="7">The sequence shown here is derived from an EMBL/GenBank/DDBJ whole genome shotgun (WGS) entry which is preliminary data.</text>
</comment>
<evidence type="ECO:0000313" key="7">
    <source>
        <dbReference type="EMBL" id="ENN85271.1"/>
    </source>
</evidence>
<keyword evidence="3 5" id="KW-1133">Transmembrane helix</keyword>
<dbReference type="AlphaFoldDB" id="N6UWZ2"/>
<dbReference type="STRING" id="363754.RHSP_54408"/>
<feature type="transmembrane region" description="Helical" evidence="5">
    <location>
        <begin position="140"/>
        <end position="166"/>
    </location>
</feature>
<dbReference type="GO" id="GO:0140359">
    <property type="term" value="F:ABC-type transporter activity"/>
    <property type="evidence" value="ECO:0007669"/>
    <property type="project" value="InterPro"/>
</dbReference>
<comment type="subcellular location">
    <subcellularLocation>
        <location evidence="1">Cell membrane</location>
        <topology evidence="1">Multi-pass membrane protein</topology>
    </subcellularLocation>
</comment>
<dbReference type="Gene3D" id="1.20.1560.10">
    <property type="entry name" value="ABC transporter type 1, transmembrane domain"/>
    <property type="match status" value="1"/>
</dbReference>
<dbReference type="RefSeq" id="WP_004125167.1">
    <property type="nucleotide sequence ID" value="NZ_AQHN01000084.1"/>
</dbReference>
<dbReference type="GO" id="GO:0005886">
    <property type="term" value="C:plasma membrane"/>
    <property type="evidence" value="ECO:0007669"/>
    <property type="project" value="UniProtKB-SubCell"/>
</dbReference>
<organism evidence="7 8">
    <name type="scientific">Rhizobium freirei PRF 81</name>
    <dbReference type="NCBI Taxonomy" id="363754"/>
    <lineage>
        <taxon>Bacteria</taxon>
        <taxon>Pseudomonadati</taxon>
        <taxon>Pseudomonadota</taxon>
        <taxon>Alphaproteobacteria</taxon>
        <taxon>Hyphomicrobiales</taxon>
        <taxon>Rhizobiaceae</taxon>
        <taxon>Rhizobium/Agrobacterium group</taxon>
        <taxon>Rhizobium</taxon>
    </lineage>
</organism>
<dbReference type="EMBL" id="AQHN01000084">
    <property type="protein sequence ID" value="ENN85271.1"/>
    <property type="molecule type" value="Genomic_DNA"/>
</dbReference>
<dbReference type="InterPro" id="IPR036640">
    <property type="entry name" value="ABC1_TM_sf"/>
</dbReference>
<keyword evidence="8" id="KW-1185">Reference proteome</keyword>
<evidence type="ECO:0000256" key="2">
    <source>
        <dbReference type="ARBA" id="ARBA00022692"/>
    </source>
</evidence>
<dbReference type="PATRIC" id="fig|363754.4.peg.5352"/>
<dbReference type="PROSITE" id="PS50929">
    <property type="entry name" value="ABC_TM1F"/>
    <property type="match status" value="1"/>
</dbReference>
<evidence type="ECO:0000256" key="5">
    <source>
        <dbReference type="SAM" id="Phobius"/>
    </source>
</evidence>
<reference evidence="7 8" key="1">
    <citation type="journal article" date="2012" name="BMC Genomics">
        <title>Genomic basis of broad host range and environmental adaptability of Rhizobium tropici CIAT 899 and Rhizobium sp. PRF 81 which are used in inoculants for common bean (Phaseolus vulgaris L.).</title>
        <authorList>
            <person name="Ormeno-Orrillo E."/>
            <person name="Menna P."/>
            <person name="Almeida L.G."/>
            <person name="Ollero F.J."/>
            <person name="Nicolas M.F."/>
            <person name="Pains Rodrigues E."/>
            <person name="Shigueyoshi Nakatani A."/>
            <person name="Silva Batista J.S."/>
            <person name="Oliveira Chueire L.M."/>
            <person name="Souza R.C."/>
            <person name="Ribeiro Vasconcelos A.T."/>
            <person name="Megias M."/>
            <person name="Hungria M."/>
            <person name="Martinez-Romero E."/>
        </authorList>
    </citation>
    <scope>NUCLEOTIDE SEQUENCE [LARGE SCALE GENOMIC DNA]</scope>
    <source>
        <strain evidence="7 8">PRF 81</strain>
    </source>
</reference>
<evidence type="ECO:0000256" key="4">
    <source>
        <dbReference type="ARBA" id="ARBA00023136"/>
    </source>
</evidence>
<evidence type="ECO:0000313" key="8">
    <source>
        <dbReference type="Proteomes" id="UP000012429"/>
    </source>
</evidence>
<evidence type="ECO:0000256" key="1">
    <source>
        <dbReference type="ARBA" id="ARBA00004651"/>
    </source>
</evidence>
<feature type="domain" description="ABC transmembrane type-1" evidence="6">
    <location>
        <begin position="212"/>
        <end position="290"/>
    </location>
</feature>
<dbReference type="SUPFAM" id="SSF90123">
    <property type="entry name" value="ABC transporter transmembrane region"/>
    <property type="match status" value="1"/>
</dbReference>
<keyword evidence="4 5" id="KW-0472">Membrane</keyword>
<name>N6UWZ2_9HYPH</name>
<gene>
    <name evidence="7" type="ORF">RHSP_54408</name>
</gene>
<dbReference type="GO" id="GO:0005524">
    <property type="term" value="F:ATP binding"/>
    <property type="evidence" value="ECO:0007669"/>
    <property type="project" value="InterPro"/>
</dbReference>
<feature type="transmembrane region" description="Helical" evidence="5">
    <location>
        <begin position="233"/>
        <end position="255"/>
    </location>
</feature>
<protein>
    <submittedName>
        <fullName evidence="7">ABC-type multidrug transport system ATPase and permease component-like protein</fullName>
    </submittedName>
</protein>
<accession>N6UWZ2</accession>
<dbReference type="InterPro" id="IPR011527">
    <property type="entry name" value="ABC1_TM_dom"/>
</dbReference>
<dbReference type="Proteomes" id="UP000012429">
    <property type="component" value="Unassembled WGS sequence"/>
</dbReference>